<proteinExistence type="inferred from homology"/>
<dbReference type="SUPFAM" id="SSF52540">
    <property type="entry name" value="P-loop containing nucleoside triphosphate hydrolases"/>
    <property type="match status" value="1"/>
</dbReference>
<keyword evidence="2 4" id="KW-0808">Transferase</keyword>
<dbReference type="Pfam" id="PF00685">
    <property type="entry name" value="Sulfotransfer_1"/>
    <property type="match status" value="2"/>
</dbReference>
<evidence type="ECO:0000256" key="2">
    <source>
        <dbReference type="ARBA" id="ARBA00022679"/>
    </source>
</evidence>
<dbReference type="InterPro" id="IPR000863">
    <property type="entry name" value="Sulfotransferase_dom"/>
</dbReference>
<dbReference type="PANTHER" id="PTHR11783">
    <property type="entry name" value="SULFOTRANSFERASE SULT"/>
    <property type="match status" value="1"/>
</dbReference>
<accession>A0A131YWJ7</accession>
<feature type="domain" description="Sulfotransferase" evidence="3">
    <location>
        <begin position="34"/>
        <end position="226"/>
    </location>
</feature>
<comment type="similarity">
    <text evidence="1">Belongs to the sulfotransferase 1 family.</text>
</comment>
<name>A0A131YWJ7_RHIAP</name>
<dbReference type="Gene3D" id="3.40.50.300">
    <property type="entry name" value="P-loop containing nucleotide triphosphate hydrolases"/>
    <property type="match status" value="1"/>
</dbReference>
<dbReference type="AlphaFoldDB" id="A0A131YWJ7"/>
<evidence type="ECO:0000259" key="3">
    <source>
        <dbReference type="Pfam" id="PF00685"/>
    </source>
</evidence>
<protein>
    <submittedName>
        <fullName evidence="4">Sulfotransferase</fullName>
    </submittedName>
</protein>
<feature type="domain" description="Sulfotransferase" evidence="3">
    <location>
        <begin position="246"/>
        <end position="300"/>
    </location>
</feature>
<dbReference type="EMBL" id="GEDV01005667">
    <property type="protein sequence ID" value="JAP82890.1"/>
    <property type="molecule type" value="Transcribed_RNA"/>
</dbReference>
<dbReference type="GO" id="GO:0008146">
    <property type="term" value="F:sulfotransferase activity"/>
    <property type="evidence" value="ECO:0007669"/>
    <property type="project" value="InterPro"/>
</dbReference>
<dbReference type="InterPro" id="IPR027417">
    <property type="entry name" value="P-loop_NTPase"/>
</dbReference>
<evidence type="ECO:0000256" key="1">
    <source>
        <dbReference type="ARBA" id="ARBA00005771"/>
    </source>
</evidence>
<evidence type="ECO:0000313" key="4">
    <source>
        <dbReference type="EMBL" id="JAP82890.1"/>
    </source>
</evidence>
<sequence length="315" mass="36468">MQRVPYKHVDGYCVNAFFNDDIVRSALYYKPEPGDVFIATYPKCGTTWVQFIVHGIFNRGSFPKDSLEFMLASPFLEMLGAEAAQKMPRPGAIKTHMPFGKVPYSKDAKYITVARNPFDVCVSFYYHTKEKPSYDVPDMTFDDYFENFVRGTVSFGDYFDHLLSWYEHRNDPNVFFLTYEELKKDTKTQILKIADFLGSEYGNMLRSDDELMKKLLDGSEFKNMQATVDSGGSILNRLLDLPPKRALKSLEVFREPLKKRSASKSEVRFLRKGIVGDWRNHFSDEQVERMKKRISEKCGHTDVMKLWDGIGLPLQ</sequence>
<reference evidence="4" key="1">
    <citation type="journal article" date="2016" name="Ticks Tick Borne Dis.">
        <title>De novo assembly and annotation of the salivary gland transcriptome of Rhipicephalus appendiculatus male and female ticks during blood feeding.</title>
        <authorList>
            <person name="de Castro M.H."/>
            <person name="de Klerk D."/>
            <person name="Pienaar R."/>
            <person name="Latif A.A."/>
            <person name="Rees D.J."/>
            <person name="Mans B.J."/>
        </authorList>
    </citation>
    <scope>NUCLEOTIDE SEQUENCE</scope>
    <source>
        <tissue evidence="4">Salivary glands</tissue>
    </source>
</reference>
<organism evidence="4">
    <name type="scientific">Rhipicephalus appendiculatus</name>
    <name type="common">Brown ear tick</name>
    <dbReference type="NCBI Taxonomy" id="34631"/>
    <lineage>
        <taxon>Eukaryota</taxon>
        <taxon>Metazoa</taxon>
        <taxon>Ecdysozoa</taxon>
        <taxon>Arthropoda</taxon>
        <taxon>Chelicerata</taxon>
        <taxon>Arachnida</taxon>
        <taxon>Acari</taxon>
        <taxon>Parasitiformes</taxon>
        <taxon>Ixodida</taxon>
        <taxon>Ixodoidea</taxon>
        <taxon>Ixodidae</taxon>
        <taxon>Rhipicephalinae</taxon>
        <taxon>Rhipicephalus</taxon>
        <taxon>Rhipicephalus</taxon>
    </lineage>
</organism>